<keyword evidence="7" id="KW-0067">ATP-binding</keyword>
<dbReference type="SUPFAM" id="SSF55874">
    <property type="entry name" value="ATPase domain of HSP90 chaperone/DNA topoisomerase II/histidine kinase"/>
    <property type="match status" value="1"/>
</dbReference>
<dbReference type="Gene3D" id="1.20.5.1930">
    <property type="match status" value="1"/>
</dbReference>
<dbReference type="PANTHER" id="PTHR24421">
    <property type="entry name" value="NITRATE/NITRITE SENSOR PROTEIN NARX-RELATED"/>
    <property type="match status" value="1"/>
</dbReference>
<accession>A0A290ZAQ1</accession>
<proteinExistence type="predicted"/>
<dbReference type="GO" id="GO:0000155">
    <property type="term" value="F:phosphorelay sensor kinase activity"/>
    <property type="evidence" value="ECO:0007669"/>
    <property type="project" value="InterPro"/>
</dbReference>
<keyword evidence="11" id="KW-0472">Membrane</keyword>
<dbReference type="CDD" id="cd16917">
    <property type="entry name" value="HATPase_UhpB-NarQ-NarX-like"/>
    <property type="match status" value="1"/>
</dbReference>
<dbReference type="Gene3D" id="3.30.565.10">
    <property type="entry name" value="Histidine kinase-like ATPase, C-terminal domain"/>
    <property type="match status" value="1"/>
</dbReference>
<dbReference type="AlphaFoldDB" id="A0A290ZAQ1"/>
<feature type="coiled-coil region" evidence="9">
    <location>
        <begin position="157"/>
        <end position="184"/>
    </location>
</feature>
<dbReference type="EMBL" id="CP023445">
    <property type="protein sequence ID" value="ATE56062.1"/>
    <property type="molecule type" value="Genomic_DNA"/>
</dbReference>
<gene>
    <name evidence="14" type="ORF">CNX65_24610</name>
</gene>
<protein>
    <recommendedName>
        <fullName evidence="2">histidine kinase</fullName>
        <ecNumber evidence="2">2.7.13.3</ecNumber>
    </recommendedName>
</protein>
<evidence type="ECO:0000256" key="5">
    <source>
        <dbReference type="ARBA" id="ARBA00022741"/>
    </source>
</evidence>
<dbReference type="InterPro" id="IPR036890">
    <property type="entry name" value="HATPase_C_sf"/>
</dbReference>
<dbReference type="RefSeq" id="WP_096495888.1">
    <property type="nucleotide sequence ID" value="NZ_CP023445.1"/>
</dbReference>
<keyword evidence="5" id="KW-0547">Nucleotide-binding</keyword>
<evidence type="ECO:0000313" key="14">
    <source>
        <dbReference type="EMBL" id="ATE56062.1"/>
    </source>
</evidence>
<keyword evidence="8" id="KW-0902">Two-component regulatory system</keyword>
<dbReference type="InterPro" id="IPR011712">
    <property type="entry name" value="Sig_transdc_His_kin_sub3_dim/P"/>
</dbReference>
<dbReference type="EC" id="2.7.13.3" evidence="2"/>
<evidence type="ECO:0000256" key="11">
    <source>
        <dbReference type="SAM" id="Phobius"/>
    </source>
</evidence>
<keyword evidence="15" id="KW-1185">Reference proteome</keyword>
<evidence type="ECO:0000256" key="8">
    <source>
        <dbReference type="ARBA" id="ARBA00023012"/>
    </source>
</evidence>
<keyword evidence="3" id="KW-0597">Phosphoprotein</keyword>
<dbReference type="GO" id="GO:0005524">
    <property type="term" value="F:ATP binding"/>
    <property type="evidence" value="ECO:0007669"/>
    <property type="project" value="UniProtKB-KW"/>
</dbReference>
<feature type="region of interest" description="Disordered" evidence="10">
    <location>
        <begin position="255"/>
        <end position="280"/>
    </location>
</feature>
<comment type="catalytic activity">
    <reaction evidence="1">
        <text>ATP + protein L-histidine = ADP + protein N-phospho-L-histidine.</text>
        <dbReference type="EC" id="2.7.13.3"/>
    </reaction>
</comment>
<feature type="compositionally biased region" description="Gly residues" evidence="10">
    <location>
        <begin position="256"/>
        <end position="267"/>
    </location>
</feature>
<keyword evidence="6 14" id="KW-0418">Kinase</keyword>
<evidence type="ECO:0000313" key="15">
    <source>
        <dbReference type="Proteomes" id="UP000218505"/>
    </source>
</evidence>
<dbReference type="Pfam" id="PF02518">
    <property type="entry name" value="HATPase_c"/>
    <property type="match status" value="1"/>
</dbReference>
<sequence length="415" mass="42968">MTGVRENRRDLPWLVLAAVLFGALDLAVHGAGPPTTGWAGPHAGLLLHLSVDASLLLLARHPVPVACWALTVAALALGSAELAPGLLTPVDPATRAVLPHATPAIVVNLVRLTDRRRAFALIGALAVLGTRPWDPSWESTPLGVVNTVLPALAALYLRARRELVDSLRERAERAERERLLLAERAAARERRRLAEEMHDVVTHRITLVVLHAGALGVGSTDPAARAAAEDIRRAGVGALAELRDLLGVLRGADGTPVGGSPVGGQPVGGPARPACPERPPAPDPRALVAEARAVGESVSCHVDGDPGRIEPTVLRTAYRVVQESLTNARKHAPGAQVAVTISYRPDGVDVRVANGPADRAPDRALVGSGSGTGLLGLAQRVELSGGALRAGPEPGGGYLVGATLPARVPTRGEAG</sequence>
<reference evidence="14" key="1">
    <citation type="submission" date="2017-09" db="EMBL/GenBank/DDBJ databases">
        <title>Complete Genome Sequence of ansamitocin-producing Bacterium Actinosynnema pretiosum X47.</title>
        <authorList>
            <person name="Cao G."/>
            <person name="Zong G."/>
            <person name="Zhong C."/>
            <person name="Fu J."/>
        </authorList>
    </citation>
    <scope>NUCLEOTIDE SEQUENCE [LARGE SCALE GENOMIC DNA]</scope>
    <source>
        <strain evidence="14">X47</strain>
    </source>
</reference>
<dbReference type="Pfam" id="PF07730">
    <property type="entry name" value="HisKA_3"/>
    <property type="match status" value="1"/>
</dbReference>
<evidence type="ECO:0000256" key="10">
    <source>
        <dbReference type="SAM" id="MobiDB-lite"/>
    </source>
</evidence>
<evidence type="ECO:0000256" key="6">
    <source>
        <dbReference type="ARBA" id="ARBA00022777"/>
    </source>
</evidence>
<dbReference type="GO" id="GO:0046983">
    <property type="term" value="F:protein dimerization activity"/>
    <property type="evidence" value="ECO:0007669"/>
    <property type="project" value="InterPro"/>
</dbReference>
<keyword evidence="9" id="KW-0175">Coiled coil</keyword>
<feature type="transmembrane region" description="Helical" evidence="11">
    <location>
        <begin position="12"/>
        <end position="32"/>
    </location>
</feature>
<organism evidence="14 15">
    <name type="scientific">Actinosynnema pretiosum</name>
    <dbReference type="NCBI Taxonomy" id="42197"/>
    <lineage>
        <taxon>Bacteria</taxon>
        <taxon>Bacillati</taxon>
        <taxon>Actinomycetota</taxon>
        <taxon>Actinomycetes</taxon>
        <taxon>Pseudonocardiales</taxon>
        <taxon>Pseudonocardiaceae</taxon>
        <taxon>Actinosynnema</taxon>
    </lineage>
</organism>
<evidence type="ECO:0000256" key="3">
    <source>
        <dbReference type="ARBA" id="ARBA00022553"/>
    </source>
</evidence>
<feature type="domain" description="Signal transduction histidine kinase subgroup 3 dimerisation and phosphoacceptor" evidence="13">
    <location>
        <begin position="189"/>
        <end position="252"/>
    </location>
</feature>
<dbReference type="InterPro" id="IPR003594">
    <property type="entry name" value="HATPase_dom"/>
</dbReference>
<dbReference type="GO" id="GO:0016020">
    <property type="term" value="C:membrane"/>
    <property type="evidence" value="ECO:0007669"/>
    <property type="project" value="InterPro"/>
</dbReference>
<evidence type="ECO:0000256" key="9">
    <source>
        <dbReference type="SAM" id="Coils"/>
    </source>
</evidence>
<dbReference type="KEGG" id="apre:CNX65_24610"/>
<keyword evidence="11" id="KW-0812">Transmembrane</keyword>
<evidence type="ECO:0000256" key="1">
    <source>
        <dbReference type="ARBA" id="ARBA00000085"/>
    </source>
</evidence>
<name>A0A290ZAQ1_9PSEU</name>
<evidence type="ECO:0000256" key="4">
    <source>
        <dbReference type="ARBA" id="ARBA00022679"/>
    </source>
</evidence>
<feature type="domain" description="Histidine kinase/HSP90-like ATPase" evidence="12">
    <location>
        <begin position="316"/>
        <end position="406"/>
    </location>
</feature>
<keyword evidence="11" id="KW-1133">Transmembrane helix</keyword>
<evidence type="ECO:0000256" key="2">
    <source>
        <dbReference type="ARBA" id="ARBA00012438"/>
    </source>
</evidence>
<evidence type="ECO:0000256" key="7">
    <source>
        <dbReference type="ARBA" id="ARBA00022840"/>
    </source>
</evidence>
<evidence type="ECO:0000259" key="13">
    <source>
        <dbReference type="Pfam" id="PF07730"/>
    </source>
</evidence>
<keyword evidence="4" id="KW-0808">Transferase</keyword>
<dbReference type="Proteomes" id="UP000218505">
    <property type="component" value="Chromosome"/>
</dbReference>
<dbReference type="PANTHER" id="PTHR24421:SF10">
    <property type="entry name" value="NITRATE_NITRITE SENSOR PROTEIN NARQ"/>
    <property type="match status" value="1"/>
</dbReference>
<dbReference type="InterPro" id="IPR050482">
    <property type="entry name" value="Sensor_HK_TwoCompSys"/>
</dbReference>
<evidence type="ECO:0000259" key="12">
    <source>
        <dbReference type="Pfam" id="PF02518"/>
    </source>
</evidence>